<dbReference type="EMBL" id="BAABAU010000003">
    <property type="protein sequence ID" value="GAA4266911.1"/>
    <property type="molecule type" value="Genomic_DNA"/>
</dbReference>
<evidence type="ECO:0000256" key="1">
    <source>
        <dbReference type="SAM" id="MobiDB-lite"/>
    </source>
</evidence>
<evidence type="ECO:0000313" key="3">
    <source>
        <dbReference type="Proteomes" id="UP001501594"/>
    </source>
</evidence>
<keyword evidence="3" id="KW-1185">Reference proteome</keyword>
<gene>
    <name evidence="2" type="ORF">GCM10022256_25230</name>
</gene>
<proteinExistence type="predicted"/>
<sequence>MADSIEGRVRSSVDAFLRWLPRWQLGTSKARTRVCRLCLGSPVATAAGFDHDVPHAVQHALLSRMRVIVDEAVDEYTARNLPMVSRELARAHPDHHHGYRPDEGLALEFQGLEIDPEPEPGQPFLFTLQELAEEDRRSVEPAEVPADPAPPTTYSDEAKAALRRELELADDHARTVGTTVCLALVEHRRRIADAVDRLVEPQIDELLRELSQALENPRSRS</sequence>
<organism evidence="2 3">
    <name type="scientific">Frondihabitans peucedani</name>
    <dbReference type="NCBI Taxonomy" id="598626"/>
    <lineage>
        <taxon>Bacteria</taxon>
        <taxon>Bacillati</taxon>
        <taxon>Actinomycetota</taxon>
        <taxon>Actinomycetes</taxon>
        <taxon>Micrococcales</taxon>
        <taxon>Microbacteriaceae</taxon>
        <taxon>Frondihabitans</taxon>
    </lineage>
</organism>
<dbReference type="RefSeq" id="WP_344796709.1">
    <property type="nucleotide sequence ID" value="NZ_BAABAU010000003.1"/>
</dbReference>
<evidence type="ECO:0000313" key="2">
    <source>
        <dbReference type="EMBL" id="GAA4266911.1"/>
    </source>
</evidence>
<feature type="region of interest" description="Disordered" evidence="1">
    <location>
        <begin position="135"/>
        <end position="154"/>
    </location>
</feature>
<name>A0ABP8E3X3_9MICO</name>
<evidence type="ECO:0008006" key="4">
    <source>
        <dbReference type="Google" id="ProtNLM"/>
    </source>
</evidence>
<dbReference type="Proteomes" id="UP001501594">
    <property type="component" value="Unassembled WGS sequence"/>
</dbReference>
<protein>
    <recommendedName>
        <fullName evidence="4">Spermidine/putrescine ABC transporter substrate-binding protein</fullName>
    </recommendedName>
</protein>
<reference evidence="3" key="1">
    <citation type="journal article" date="2019" name="Int. J. Syst. Evol. Microbiol.">
        <title>The Global Catalogue of Microorganisms (GCM) 10K type strain sequencing project: providing services to taxonomists for standard genome sequencing and annotation.</title>
        <authorList>
            <consortium name="The Broad Institute Genomics Platform"/>
            <consortium name="The Broad Institute Genome Sequencing Center for Infectious Disease"/>
            <person name="Wu L."/>
            <person name="Ma J."/>
        </authorList>
    </citation>
    <scope>NUCLEOTIDE SEQUENCE [LARGE SCALE GENOMIC DNA]</scope>
    <source>
        <strain evidence="3">JCM 17442</strain>
    </source>
</reference>
<comment type="caution">
    <text evidence="2">The sequence shown here is derived from an EMBL/GenBank/DDBJ whole genome shotgun (WGS) entry which is preliminary data.</text>
</comment>
<accession>A0ABP8E3X3</accession>